<dbReference type="Proteomes" id="UP000199403">
    <property type="component" value="Unassembled WGS sequence"/>
</dbReference>
<sequence>MLLVIVQVTNAQHINNVFAFRTEKKHSMMLNLEFDPALFWGITYNRSFNVRLGSFERKLTSQIGWKTFQFNYNDLNLNFQTTLLHHQAKSNVILNFGAENKYLENKVHQANVYNWTVSMMPGYFTERWYFGTELHYKWLFKVKYDHTDFYREVFPQVQNGWYSYKNTYGYLSLNAGAKLSENVDVDFRAGYRFYYDFTNYQPYIQPYFTNLAFNFRF</sequence>
<organism evidence="1 2">
    <name type="scientific">Cyclobacterium xiamenense</name>
    <dbReference type="NCBI Taxonomy" id="1297121"/>
    <lineage>
        <taxon>Bacteria</taxon>
        <taxon>Pseudomonadati</taxon>
        <taxon>Bacteroidota</taxon>
        <taxon>Cytophagia</taxon>
        <taxon>Cytophagales</taxon>
        <taxon>Cyclobacteriaceae</taxon>
        <taxon>Cyclobacterium</taxon>
    </lineage>
</organism>
<keyword evidence="2" id="KW-1185">Reference proteome</keyword>
<evidence type="ECO:0008006" key="3">
    <source>
        <dbReference type="Google" id="ProtNLM"/>
    </source>
</evidence>
<name>A0A1H6UNN9_9BACT</name>
<evidence type="ECO:0000313" key="1">
    <source>
        <dbReference type="EMBL" id="SEI89645.1"/>
    </source>
</evidence>
<gene>
    <name evidence="1" type="ORF">SAMN05192553_101745</name>
</gene>
<accession>A0A1H6UNN9</accession>
<proteinExistence type="predicted"/>
<reference evidence="2" key="1">
    <citation type="submission" date="2016-10" db="EMBL/GenBank/DDBJ databases">
        <authorList>
            <person name="Varghese N."/>
            <person name="Submissions S."/>
        </authorList>
    </citation>
    <scope>NUCLEOTIDE SEQUENCE [LARGE SCALE GENOMIC DNA]</scope>
    <source>
        <strain evidence="2">IBRC-M 10761</strain>
    </source>
</reference>
<protein>
    <recommendedName>
        <fullName evidence="3">Outer membrane protein beta-barrel domain-containing protein</fullName>
    </recommendedName>
</protein>
<evidence type="ECO:0000313" key="2">
    <source>
        <dbReference type="Proteomes" id="UP000199403"/>
    </source>
</evidence>
<dbReference type="STRING" id="1416801.SAMN05192553_101745"/>
<dbReference type="AlphaFoldDB" id="A0A1H6UNN9"/>
<dbReference type="EMBL" id="FNZH01000001">
    <property type="protein sequence ID" value="SEI89645.1"/>
    <property type="molecule type" value="Genomic_DNA"/>
</dbReference>